<feature type="region of interest" description="Disordered" evidence="1">
    <location>
        <begin position="49"/>
        <end position="116"/>
    </location>
</feature>
<dbReference type="EMBL" id="ML996709">
    <property type="protein sequence ID" value="KAF2396054.1"/>
    <property type="molecule type" value="Genomic_DNA"/>
</dbReference>
<feature type="compositionally biased region" description="Basic and acidic residues" evidence="1">
    <location>
        <begin position="225"/>
        <end position="235"/>
    </location>
</feature>
<name>A0A6G1HJH5_9PEZI</name>
<feature type="compositionally biased region" description="Basic residues" evidence="1">
    <location>
        <begin position="333"/>
        <end position="345"/>
    </location>
</feature>
<accession>A0A6G1HJH5</accession>
<sequence length="369" mass="44391">MTSGGVATPETLMKIPMVAFEPLDDGRRRNQFYLVSDGSRDAEGEFLHEASNIPLPSTISTTQYPSTVSSKSTISTRERLRREKYERRRRNDTDRTRRNREIHEHQEMPDEEAREQRENRQREWLRLEQDATWAVWQAKTQRSQWLSRRNRPKELVKKPEQRARRGPEWSLWKRILQELEPKLQVPEPKLQELERTLQESNRTLQEPERTLQEPEGASQEPEQGGGEHGKRKEQDNETLSKQIGQQAMTYMEKMQKHLFLERGRQDLEQKRLSLEWDFHKLEMEEWFCGKQLTLEPPSWVRYEEREVSFDNGKGLATRWVKDDDREQRDTELKRKRRALGSHRRHLDSQRRDLQRDKLNFAQELKRNWS</sequence>
<feature type="region of interest" description="Disordered" evidence="1">
    <location>
        <begin position="325"/>
        <end position="353"/>
    </location>
</feature>
<dbReference type="Proteomes" id="UP000799640">
    <property type="component" value="Unassembled WGS sequence"/>
</dbReference>
<protein>
    <submittedName>
        <fullName evidence="2">Uncharacterized protein</fullName>
    </submittedName>
</protein>
<evidence type="ECO:0000256" key="1">
    <source>
        <dbReference type="SAM" id="MobiDB-lite"/>
    </source>
</evidence>
<reference evidence="2" key="1">
    <citation type="journal article" date="2020" name="Stud. Mycol.">
        <title>101 Dothideomycetes genomes: a test case for predicting lifestyles and emergence of pathogens.</title>
        <authorList>
            <person name="Haridas S."/>
            <person name="Albert R."/>
            <person name="Binder M."/>
            <person name="Bloem J."/>
            <person name="Labutti K."/>
            <person name="Salamov A."/>
            <person name="Andreopoulos B."/>
            <person name="Baker S."/>
            <person name="Barry K."/>
            <person name="Bills G."/>
            <person name="Bluhm B."/>
            <person name="Cannon C."/>
            <person name="Castanera R."/>
            <person name="Culley D."/>
            <person name="Daum C."/>
            <person name="Ezra D."/>
            <person name="Gonzalez J."/>
            <person name="Henrissat B."/>
            <person name="Kuo A."/>
            <person name="Liang C."/>
            <person name="Lipzen A."/>
            <person name="Lutzoni F."/>
            <person name="Magnuson J."/>
            <person name="Mondo S."/>
            <person name="Nolan M."/>
            <person name="Ohm R."/>
            <person name="Pangilinan J."/>
            <person name="Park H.-J."/>
            <person name="Ramirez L."/>
            <person name="Alfaro M."/>
            <person name="Sun H."/>
            <person name="Tritt A."/>
            <person name="Yoshinaga Y."/>
            <person name="Zwiers L.-H."/>
            <person name="Turgeon B."/>
            <person name="Goodwin S."/>
            <person name="Spatafora J."/>
            <person name="Crous P."/>
            <person name="Grigoriev I."/>
        </authorList>
    </citation>
    <scope>NUCLEOTIDE SEQUENCE</scope>
    <source>
        <strain evidence="2">CBS 262.69</strain>
    </source>
</reference>
<evidence type="ECO:0000313" key="3">
    <source>
        <dbReference type="Proteomes" id="UP000799640"/>
    </source>
</evidence>
<feature type="compositionally biased region" description="Basic and acidic residues" evidence="1">
    <location>
        <begin position="76"/>
        <end position="108"/>
    </location>
</feature>
<feature type="compositionally biased region" description="Polar residues" evidence="1">
    <location>
        <begin position="54"/>
        <end position="75"/>
    </location>
</feature>
<feature type="region of interest" description="Disordered" evidence="1">
    <location>
        <begin position="199"/>
        <end position="238"/>
    </location>
</feature>
<proteinExistence type="predicted"/>
<gene>
    <name evidence="2" type="ORF">EJ06DRAFT_552015</name>
</gene>
<keyword evidence="3" id="KW-1185">Reference proteome</keyword>
<evidence type="ECO:0000313" key="2">
    <source>
        <dbReference type="EMBL" id="KAF2396054.1"/>
    </source>
</evidence>
<organism evidence="2 3">
    <name type="scientific">Trichodelitschia bisporula</name>
    <dbReference type="NCBI Taxonomy" id="703511"/>
    <lineage>
        <taxon>Eukaryota</taxon>
        <taxon>Fungi</taxon>
        <taxon>Dikarya</taxon>
        <taxon>Ascomycota</taxon>
        <taxon>Pezizomycotina</taxon>
        <taxon>Dothideomycetes</taxon>
        <taxon>Dothideomycetes incertae sedis</taxon>
        <taxon>Phaeotrichales</taxon>
        <taxon>Phaeotrichaceae</taxon>
        <taxon>Trichodelitschia</taxon>
    </lineage>
</organism>
<dbReference type="AlphaFoldDB" id="A0A6G1HJH5"/>